<evidence type="ECO:0000256" key="4">
    <source>
        <dbReference type="ARBA" id="ARBA00022989"/>
    </source>
</evidence>
<dbReference type="SUPFAM" id="SSF103473">
    <property type="entry name" value="MFS general substrate transporter"/>
    <property type="match status" value="1"/>
</dbReference>
<feature type="compositionally biased region" description="Basic and acidic residues" evidence="6">
    <location>
        <begin position="434"/>
        <end position="454"/>
    </location>
</feature>
<evidence type="ECO:0000256" key="6">
    <source>
        <dbReference type="SAM" id="MobiDB-lite"/>
    </source>
</evidence>
<keyword evidence="2" id="KW-1003">Cell membrane</keyword>
<evidence type="ECO:0000256" key="5">
    <source>
        <dbReference type="ARBA" id="ARBA00023136"/>
    </source>
</evidence>
<feature type="transmembrane region" description="Helical" evidence="7">
    <location>
        <begin position="276"/>
        <end position="296"/>
    </location>
</feature>
<dbReference type="PANTHER" id="PTHR23513:SF11">
    <property type="entry name" value="STAPHYLOFERRIN A TRANSPORTER"/>
    <property type="match status" value="1"/>
</dbReference>
<name>A0ABQ2LIK0_9ACTN</name>
<dbReference type="Proteomes" id="UP000656881">
    <property type="component" value="Unassembled WGS sequence"/>
</dbReference>
<feature type="region of interest" description="Disordered" evidence="6">
    <location>
        <begin position="205"/>
        <end position="225"/>
    </location>
</feature>
<dbReference type="Pfam" id="PF07690">
    <property type="entry name" value="MFS_1"/>
    <property type="match status" value="1"/>
</dbReference>
<dbReference type="RefSeq" id="WP_189172693.1">
    <property type="nucleotide sequence ID" value="NZ_BMNG01000001.1"/>
</dbReference>
<feature type="transmembrane region" description="Helical" evidence="7">
    <location>
        <begin position="308"/>
        <end position="326"/>
    </location>
</feature>
<accession>A0ABQ2LIK0</accession>
<comment type="subcellular location">
    <subcellularLocation>
        <location evidence="1">Cell membrane</location>
        <topology evidence="1">Multi-pass membrane protein</topology>
    </subcellularLocation>
</comment>
<evidence type="ECO:0000256" key="2">
    <source>
        <dbReference type="ARBA" id="ARBA00022475"/>
    </source>
</evidence>
<reference evidence="9" key="1">
    <citation type="journal article" date="2019" name="Int. J. Syst. Evol. Microbiol.">
        <title>The Global Catalogue of Microorganisms (GCM) 10K type strain sequencing project: providing services to taxonomists for standard genome sequencing and annotation.</title>
        <authorList>
            <consortium name="The Broad Institute Genomics Platform"/>
            <consortium name="The Broad Institute Genome Sequencing Center for Infectious Disease"/>
            <person name="Wu L."/>
            <person name="Ma J."/>
        </authorList>
    </citation>
    <scope>NUCLEOTIDE SEQUENCE [LARGE SCALE GENOMIC DNA]</scope>
    <source>
        <strain evidence="9">CGMCC 4.7349</strain>
    </source>
</reference>
<feature type="transmembrane region" description="Helical" evidence="7">
    <location>
        <begin position="395"/>
        <end position="414"/>
    </location>
</feature>
<protein>
    <submittedName>
        <fullName evidence="8">MFS transporter</fullName>
    </submittedName>
</protein>
<proteinExistence type="predicted"/>
<gene>
    <name evidence="8" type="ORF">GCM10012286_06510</name>
</gene>
<evidence type="ECO:0000256" key="7">
    <source>
        <dbReference type="SAM" id="Phobius"/>
    </source>
</evidence>
<organism evidence="8 9">
    <name type="scientific">Streptomyces lasiicapitis</name>
    <dbReference type="NCBI Taxonomy" id="1923961"/>
    <lineage>
        <taxon>Bacteria</taxon>
        <taxon>Bacillati</taxon>
        <taxon>Actinomycetota</taxon>
        <taxon>Actinomycetes</taxon>
        <taxon>Kitasatosporales</taxon>
        <taxon>Streptomycetaceae</taxon>
        <taxon>Streptomyces</taxon>
    </lineage>
</organism>
<dbReference type="Gene3D" id="1.20.1250.20">
    <property type="entry name" value="MFS general substrate transporter like domains"/>
    <property type="match status" value="1"/>
</dbReference>
<evidence type="ECO:0000256" key="1">
    <source>
        <dbReference type="ARBA" id="ARBA00004651"/>
    </source>
</evidence>
<feature type="transmembrane region" description="Helical" evidence="7">
    <location>
        <begin position="166"/>
        <end position="195"/>
    </location>
</feature>
<keyword evidence="9" id="KW-1185">Reference proteome</keyword>
<keyword evidence="5 7" id="KW-0472">Membrane</keyword>
<dbReference type="InterPro" id="IPR036259">
    <property type="entry name" value="MFS_trans_sf"/>
</dbReference>
<keyword evidence="4 7" id="KW-1133">Transmembrane helix</keyword>
<feature type="transmembrane region" description="Helical" evidence="7">
    <location>
        <begin position="242"/>
        <end position="264"/>
    </location>
</feature>
<dbReference type="EMBL" id="BMNG01000001">
    <property type="protein sequence ID" value="GGO35576.1"/>
    <property type="molecule type" value="Genomic_DNA"/>
</dbReference>
<dbReference type="CDD" id="cd06173">
    <property type="entry name" value="MFS_MefA_like"/>
    <property type="match status" value="1"/>
</dbReference>
<sequence>MPHTEPRPPGPSRLLRHNHPFRLFFIGRSLSLIGDAVIPAALALAVLRVTGSASALALVLGCAMGTRLLLLPLGGVLGDRFDARKIALTTDLVRCATQLFVGVQLLSGSPELWHMAAAEAVSGAATAFALPTLPTLVTAMVDGKDRHAANTALGVVKSGTRVGGPALAGALVLVAGPGSAFLLQGLCFAASACLLSAVRVRMRRTAPGQETAPGQGDQGGQDRRSLRKDLVEGWHEVRSRDWYWTSLVAHAAWNGAAAVLTTLGPVLAVRELGGEGVWVAMLQTGAVGLLLGSLLAGRAHPRRPILMANLGLATYALPLILLAAGAPAPATIAAYGVAQAGLGFLSPVWETSVQAAIPSGVLARVTSYDWLLSMAAMPLGYVLGPLAADAWGPSVPLYAAALTVGVVCAGTAAVPGVRDFRQPPATPTGSAASDKADSPSDAKADSPAEADAHTGTDTAPLESAPRP</sequence>
<evidence type="ECO:0000313" key="8">
    <source>
        <dbReference type="EMBL" id="GGO35576.1"/>
    </source>
</evidence>
<evidence type="ECO:0000313" key="9">
    <source>
        <dbReference type="Proteomes" id="UP000656881"/>
    </source>
</evidence>
<feature type="transmembrane region" description="Helical" evidence="7">
    <location>
        <begin position="53"/>
        <end position="74"/>
    </location>
</feature>
<feature type="transmembrane region" description="Helical" evidence="7">
    <location>
        <begin position="21"/>
        <end position="47"/>
    </location>
</feature>
<evidence type="ECO:0000256" key="3">
    <source>
        <dbReference type="ARBA" id="ARBA00022692"/>
    </source>
</evidence>
<dbReference type="PANTHER" id="PTHR23513">
    <property type="entry name" value="INTEGRAL MEMBRANE EFFLUX PROTEIN-RELATED"/>
    <property type="match status" value="1"/>
</dbReference>
<comment type="caution">
    <text evidence="8">The sequence shown here is derived from an EMBL/GenBank/DDBJ whole genome shotgun (WGS) entry which is preliminary data.</text>
</comment>
<feature type="region of interest" description="Disordered" evidence="6">
    <location>
        <begin position="418"/>
        <end position="467"/>
    </location>
</feature>
<dbReference type="InterPro" id="IPR011701">
    <property type="entry name" value="MFS"/>
</dbReference>
<keyword evidence="3 7" id="KW-0812">Transmembrane</keyword>